<dbReference type="Proteomes" id="UP000243250">
    <property type="component" value="Unassembled WGS sequence"/>
</dbReference>
<dbReference type="RefSeq" id="WP_089876608.1">
    <property type="nucleotide sequence ID" value="NZ_FOYS01000001.1"/>
</dbReference>
<organism evidence="2 3">
    <name type="scientific">Halogeometricum limi</name>
    <dbReference type="NCBI Taxonomy" id="555875"/>
    <lineage>
        <taxon>Archaea</taxon>
        <taxon>Methanobacteriati</taxon>
        <taxon>Methanobacteriota</taxon>
        <taxon>Stenosarchaea group</taxon>
        <taxon>Halobacteria</taxon>
        <taxon>Halobacteriales</taxon>
        <taxon>Haloferacaceae</taxon>
        <taxon>Halogeometricum</taxon>
    </lineage>
</organism>
<evidence type="ECO:0000313" key="3">
    <source>
        <dbReference type="Proteomes" id="UP000243250"/>
    </source>
</evidence>
<feature type="compositionally biased region" description="Acidic residues" evidence="1">
    <location>
        <begin position="24"/>
        <end position="38"/>
    </location>
</feature>
<dbReference type="EMBL" id="FOYS01000001">
    <property type="protein sequence ID" value="SFR35334.1"/>
    <property type="molecule type" value="Genomic_DNA"/>
</dbReference>
<accession>A0A1I6FZJ3</accession>
<dbReference type="OrthoDB" id="308052at2157"/>
<dbReference type="AlphaFoldDB" id="A0A1I6FZJ3"/>
<keyword evidence="3" id="KW-1185">Reference proteome</keyword>
<gene>
    <name evidence="2" type="ORF">SAMN04488124_0601</name>
</gene>
<evidence type="ECO:0000313" key="2">
    <source>
        <dbReference type="EMBL" id="SFR35334.1"/>
    </source>
</evidence>
<name>A0A1I6FZJ3_9EURY</name>
<proteinExistence type="predicted"/>
<sequence>MPDTKNGRERKGRNKRNQLQESLYNDEMDALNTDDELPPFESEQTRGEEFLAEELPDED</sequence>
<dbReference type="Pfam" id="PF26396">
    <property type="entry name" value="HacaP"/>
    <property type="match status" value="1"/>
</dbReference>
<dbReference type="InterPro" id="IPR058858">
    <property type="entry name" value="HacaP"/>
</dbReference>
<evidence type="ECO:0000256" key="1">
    <source>
        <dbReference type="SAM" id="MobiDB-lite"/>
    </source>
</evidence>
<feature type="compositionally biased region" description="Acidic residues" evidence="1">
    <location>
        <begin position="50"/>
        <end position="59"/>
    </location>
</feature>
<reference evidence="3" key="1">
    <citation type="submission" date="2016-10" db="EMBL/GenBank/DDBJ databases">
        <authorList>
            <person name="Varghese N."/>
            <person name="Submissions S."/>
        </authorList>
    </citation>
    <scope>NUCLEOTIDE SEQUENCE [LARGE SCALE GENOMIC DNA]</scope>
    <source>
        <strain evidence="3">CGMCC 1.8711</strain>
    </source>
</reference>
<protein>
    <submittedName>
        <fullName evidence="2">Uncharacterized protein</fullName>
    </submittedName>
</protein>
<feature type="region of interest" description="Disordered" evidence="1">
    <location>
        <begin position="1"/>
        <end position="59"/>
    </location>
</feature>